<proteinExistence type="inferred from homology"/>
<keyword evidence="8" id="KW-1185">Reference proteome</keyword>
<evidence type="ECO:0000256" key="1">
    <source>
        <dbReference type="ARBA" id="ARBA00002190"/>
    </source>
</evidence>
<dbReference type="OrthoDB" id="9776104at2"/>
<dbReference type="RefSeq" id="WP_147041538.1">
    <property type="nucleotide sequence ID" value="NZ_BJUN01000060.1"/>
</dbReference>
<keyword evidence="4" id="KW-0238">DNA-binding</keyword>
<keyword evidence="3" id="KW-0815">Transposition</keyword>
<dbReference type="SUPFAM" id="SSF53098">
    <property type="entry name" value="Ribonuclease H-like"/>
    <property type="match status" value="1"/>
</dbReference>
<protein>
    <submittedName>
        <fullName evidence="7">IS30 family transposase</fullName>
    </submittedName>
</protein>
<dbReference type="InterPro" id="IPR001598">
    <property type="entry name" value="Transposase_IS30_CS"/>
</dbReference>
<evidence type="ECO:0000256" key="5">
    <source>
        <dbReference type="ARBA" id="ARBA00023172"/>
    </source>
</evidence>
<evidence type="ECO:0000256" key="3">
    <source>
        <dbReference type="ARBA" id="ARBA00022578"/>
    </source>
</evidence>
<comment type="caution">
    <text evidence="7">The sequence shown here is derived from an EMBL/GenBank/DDBJ whole genome shotgun (WGS) entry which is preliminary data.</text>
</comment>
<dbReference type="Proteomes" id="UP000321051">
    <property type="component" value="Unassembled WGS sequence"/>
</dbReference>
<dbReference type="InterPro" id="IPR036397">
    <property type="entry name" value="RNaseH_sf"/>
</dbReference>
<dbReference type="GO" id="GO:0015074">
    <property type="term" value="P:DNA integration"/>
    <property type="evidence" value="ECO:0007669"/>
    <property type="project" value="InterPro"/>
</dbReference>
<evidence type="ECO:0000256" key="2">
    <source>
        <dbReference type="ARBA" id="ARBA00006363"/>
    </source>
</evidence>
<evidence type="ECO:0000313" key="7">
    <source>
        <dbReference type="EMBL" id="GEK60362.1"/>
    </source>
</evidence>
<dbReference type="InterPro" id="IPR001584">
    <property type="entry name" value="Integrase_cat-core"/>
</dbReference>
<dbReference type="GO" id="GO:0006313">
    <property type="term" value="P:DNA transposition"/>
    <property type="evidence" value="ECO:0007669"/>
    <property type="project" value="InterPro"/>
</dbReference>
<comment type="similarity">
    <text evidence="2">Belongs to the transposase IS30 family.</text>
</comment>
<dbReference type="PROSITE" id="PS01043">
    <property type="entry name" value="TRANSPOSASE_IS30"/>
    <property type="match status" value="1"/>
</dbReference>
<dbReference type="InterPro" id="IPR051917">
    <property type="entry name" value="Transposase-Integrase"/>
</dbReference>
<dbReference type="GO" id="GO:0004803">
    <property type="term" value="F:transposase activity"/>
    <property type="evidence" value="ECO:0007669"/>
    <property type="project" value="InterPro"/>
</dbReference>
<evidence type="ECO:0000256" key="4">
    <source>
        <dbReference type="ARBA" id="ARBA00023125"/>
    </source>
</evidence>
<dbReference type="PANTHER" id="PTHR10948:SF23">
    <property type="entry name" value="TRANSPOSASE INSI FOR INSERTION SEQUENCE ELEMENT IS30A-RELATED"/>
    <property type="match status" value="1"/>
</dbReference>
<dbReference type="EMBL" id="BJUN01000060">
    <property type="protein sequence ID" value="GEK60362.1"/>
    <property type="molecule type" value="Genomic_DNA"/>
</dbReference>
<gene>
    <name evidence="7" type="ORF">MHA01_32670</name>
</gene>
<dbReference type="Pfam" id="PF00665">
    <property type="entry name" value="rve"/>
    <property type="match status" value="1"/>
</dbReference>
<dbReference type="InterPro" id="IPR053392">
    <property type="entry name" value="Transposase_IS30-like"/>
</dbReference>
<dbReference type="InterPro" id="IPR012337">
    <property type="entry name" value="RNaseH-like_sf"/>
</dbReference>
<evidence type="ECO:0000259" key="6">
    <source>
        <dbReference type="PROSITE" id="PS50994"/>
    </source>
</evidence>
<keyword evidence="5" id="KW-0233">DNA recombination</keyword>
<dbReference type="NCBIfam" id="NF033563">
    <property type="entry name" value="transpos_IS30"/>
    <property type="match status" value="1"/>
</dbReference>
<dbReference type="GO" id="GO:0005829">
    <property type="term" value="C:cytosol"/>
    <property type="evidence" value="ECO:0007669"/>
    <property type="project" value="TreeGrafter"/>
</dbReference>
<sequence length="314" mass="35968">MSYSHLTMIERGQLEALTSLHWSIRRMAAFLGRHPSTISRERRRQASSDTYQAAQAQEAYHQRRKACGRRGKATPELLQAITHHLHATWSPEQIARYAPEVTVGCGTIYRWLYQGLLAKGDLRCLRQKGKRKKVRETRGRFTVGRRIEERPAAVETRQTFGHWEMDTIVSSRGKSKGCLVTLTERKSRYLLAAPMPDRRSGTVTTAVETLMDQYPRGVFESITVDRGKEFACFPALEARGVPVYFADPYAAWQRGTNENANGLLREFFPKGMDLARLSRQKVDDVTGLIHRRPRNCLHGKTTENVFHEEVLRLN</sequence>
<evidence type="ECO:0000313" key="8">
    <source>
        <dbReference type="Proteomes" id="UP000321051"/>
    </source>
</evidence>
<accession>A0A510YAD6</accession>
<dbReference type="GO" id="GO:0003677">
    <property type="term" value="F:DNA binding"/>
    <property type="evidence" value="ECO:0007669"/>
    <property type="project" value="UniProtKB-KW"/>
</dbReference>
<dbReference type="Gene3D" id="3.30.420.10">
    <property type="entry name" value="Ribonuclease H-like superfamily/Ribonuclease H"/>
    <property type="match status" value="1"/>
</dbReference>
<comment type="function">
    <text evidence="1">Required for the transposition of the insertion element.</text>
</comment>
<name>A0A510YAD6_MARHA</name>
<organism evidence="7 8">
    <name type="scientific">Marinococcus halophilus</name>
    <dbReference type="NCBI Taxonomy" id="1371"/>
    <lineage>
        <taxon>Bacteria</taxon>
        <taxon>Bacillati</taxon>
        <taxon>Bacillota</taxon>
        <taxon>Bacilli</taxon>
        <taxon>Bacillales</taxon>
        <taxon>Bacillaceae</taxon>
        <taxon>Marinococcus</taxon>
    </lineage>
</organism>
<dbReference type="Gene3D" id="1.10.10.60">
    <property type="entry name" value="Homeodomain-like"/>
    <property type="match status" value="1"/>
</dbReference>
<dbReference type="InterPro" id="IPR025246">
    <property type="entry name" value="IS30-like_HTH"/>
</dbReference>
<reference evidence="7 8" key="1">
    <citation type="submission" date="2019-07" db="EMBL/GenBank/DDBJ databases">
        <title>Whole genome shotgun sequence of Marinococcus halophilus NBRC 102359.</title>
        <authorList>
            <person name="Hosoyama A."/>
            <person name="Uohara A."/>
            <person name="Ohji S."/>
            <person name="Ichikawa N."/>
        </authorList>
    </citation>
    <scope>NUCLEOTIDE SEQUENCE [LARGE SCALE GENOMIC DNA]</scope>
    <source>
        <strain evidence="7 8">NBRC 102359</strain>
    </source>
</reference>
<feature type="domain" description="Integrase catalytic" evidence="6">
    <location>
        <begin position="147"/>
        <end position="310"/>
    </location>
</feature>
<dbReference type="Pfam" id="PF13936">
    <property type="entry name" value="HTH_38"/>
    <property type="match status" value="1"/>
</dbReference>
<dbReference type="PROSITE" id="PS50994">
    <property type="entry name" value="INTEGRASE"/>
    <property type="match status" value="1"/>
</dbReference>
<dbReference type="PANTHER" id="PTHR10948">
    <property type="entry name" value="TRANSPOSASE"/>
    <property type="match status" value="1"/>
</dbReference>
<dbReference type="AlphaFoldDB" id="A0A510YAD6"/>